<dbReference type="PANTHER" id="PTHR15052:SF2">
    <property type="entry name" value="GENERAL TRANSCRIPTION FACTOR 3C POLYPEPTIDE 2"/>
    <property type="match status" value="1"/>
</dbReference>
<proteinExistence type="predicted"/>
<feature type="compositionally biased region" description="Basic residues" evidence="4">
    <location>
        <begin position="97"/>
        <end position="106"/>
    </location>
</feature>
<dbReference type="GO" id="GO:0000127">
    <property type="term" value="C:transcription factor TFIIIC complex"/>
    <property type="evidence" value="ECO:0007669"/>
    <property type="project" value="TreeGrafter"/>
</dbReference>
<sequence>MADSVRKSGRKRQPSGKLSVDPFAGLDISDDESFAVPQGDDDSGDDFVAPPADEEIVSEDERMDDEADFVVDAGELEDDYFDADMDVMEEEAPTPRKAGRPKKGKTSAKPVPLATTQRASRGLHDPRTRGSKESIRLFYYGPAEEDQGPAMQNVYRWRDEPLLPSRKPDRSGFGGYHRTFYEKEADRKREMENDWKWYDEEGGKETFRRLQQSAEIDEVIGKLYVTEDHASQDIVMGPHRSQQPFTLHIGGSLDLNEPFQPKVDGKPVPMDESSRRSGWLLNVGDKVQTLAWAPNQGGDYQYIALATMPLRNATDAKFASTFRPQSPEKANIQIWEIKRRSDGYIDQSVTPKLRQVICTDHGDIRLLKWCIAPRKDEPETADGRHLGLLAGLWGDGHIRILDITLPPADSSPQTQYLLLTNAAFSSSPPSSVFSSFCWVSSHALIGSTSTGSIALFSLPTSLSANPATPLLSSPLQSTYITSLTTCYPSRPHILISAGLSGHLSMTDLSRVTTSSGLNPTNTVLGPRSRISRQVITWHDWSQMVLSVDDNASLQGLPLRRFFGYTGLSRFDSSVLSLAASECHPFVAAGQVGGQVTTTNVMRRVLSTKEMMVAGRWFLHTWRRGKVPVVKIPGVGDGEEGMLEGPGDHDEIMGGADDGVGESSGVAGDDTGASGDAAEEGGTEKDKGLVRIVEGFKAEEVMLLKPGDERNVREGGLYTTIHEPQTGVTQVAWNPNLQCGGWIAAGTGSGLLRIEDVGTP</sequence>
<dbReference type="SUPFAM" id="SSF50978">
    <property type="entry name" value="WD40 repeat-like"/>
    <property type="match status" value="1"/>
</dbReference>
<dbReference type="GO" id="GO:0005634">
    <property type="term" value="C:nucleus"/>
    <property type="evidence" value="ECO:0007669"/>
    <property type="project" value="UniProtKB-SubCell"/>
</dbReference>
<feature type="compositionally biased region" description="Acidic residues" evidence="4">
    <location>
        <begin position="28"/>
        <end position="45"/>
    </location>
</feature>
<feature type="compositionally biased region" description="Acidic residues" evidence="4">
    <location>
        <begin position="52"/>
        <end position="75"/>
    </location>
</feature>
<comment type="caution">
    <text evidence="5">The sequence shown here is derived from an EMBL/GenBank/DDBJ whole genome shotgun (WGS) entry which is preliminary data.</text>
</comment>
<reference evidence="5 6" key="1">
    <citation type="submission" date="2018-02" db="EMBL/GenBank/DDBJ databases">
        <title>Draft genome sequences of Elsinoe sp., causing black scab on jojoba.</title>
        <authorList>
            <person name="Stodart B."/>
            <person name="Jeffress S."/>
            <person name="Ash G."/>
            <person name="Arun Chinnappa K."/>
        </authorList>
    </citation>
    <scope>NUCLEOTIDE SEQUENCE [LARGE SCALE GENOMIC DNA]</scope>
    <source>
        <strain evidence="5 6">Hillstone_2</strain>
    </source>
</reference>
<keyword evidence="3" id="KW-0539">Nucleus</keyword>
<feature type="region of interest" description="Disordered" evidence="4">
    <location>
        <begin position="87"/>
        <end position="129"/>
    </location>
</feature>
<feature type="compositionally biased region" description="Low complexity" evidence="4">
    <location>
        <begin position="662"/>
        <end position="675"/>
    </location>
</feature>
<feature type="region of interest" description="Disordered" evidence="4">
    <location>
        <begin position="648"/>
        <end position="685"/>
    </location>
</feature>
<dbReference type="Gene3D" id="2.130.10.10">
    <property type="entry name" value="YVTN repeat-like/Quinoprotein amine dehydrogenase"/>
    <property type="match status" value="1"/>
</dbReference>
<keyword evidence="2" id="KW-0804">Transcription</keyword>
<accession>A0A4U7BDA3</accession>
<dbReference type="InterPro" id="IPR052416">
    <property type="entry name" value="GTF3C_component"/>
</dbReference>
<feature type="region of interest" description="Disordered" evidence="4">
    <location>
        <begin position="1"/>
        <end position="75"/>
    </location>
</feature>
<dbReference type="InterPro" id="IPR036322">
    <property type="entry name" value="WD40_repeat_dom_sf"/>
</dbReference>
<name>A0A4U7BDA3_9PEZI</name>
<dbReference type="InterPro" id="IPR015943">
    <property type="entry name" value="WD40/YVTN_repeat-like_dom_sf"/>
</dbReference>
<evidence type="ECO:0000313" key="6">
    <source>
        <dbReference type="Proteomes" id="UP000308133"/>
    </source>
</evidence>
<evidence type="ECO:0000256" key="1">
    <source>
        <dbReference type="ARBA" id="ARBA00004123"/>
    </source>
</evidence>
<dbReference type="Proteomes" id="UP000308133">
    <property type="component" value="Unassembled WGS sequence"/>
</dbReference>
<dbReference type="EMBL" id="PTQR01000013">
    <property type="protein sequence ID" value="TKX26444.1"/>
    <property type="molecule type" value="Genomic_DNA"/>
</dbReference>
<dbReference type="PANTHER" id="PTHR15052">
    <property type="entry name" value="RNA POLYMERASE III TRANSCRIPTION INITIATION FACTOR COMPLEX SUBUNIT"/>
    <property type="match status" value="1"/>
</dbReference>
<evidence type="ECO:0000313" key="5">
    <source>
        <dbReference type="EMBL" id="TKX26444.1"/>
    </source>
</evidence>
<evidence type="ECO:0000256" key="2">
    <source>
        <dbReference type="ARBA" id="ARBA00023163"/>
    </source>
</evidence>
<evidence type="ECO:0000256" key="3">
    <source>
        <dbReference type="ARBA" id="ARBA00023242"/>
    </source>
</evidence>
<gene>
    <name evidence="5" type="ORF">C1H76_1407</name>
</gene>
<organism evidence="5 6">
    <name type="scientific">Elsinoe australis</name>
    <dbReference type="NCBI Taxonomy" id="40998"/>
    <lineage>
        <taxon>Eukaryota</taxon>
        <taxon>Fungi</taxon>
        <taxon>Dikarya</taxon>
        <taxon>Ascomycota</taxon>
        <taxon>Pezizomycotina</taxon>
        <taxon>Dothideomycetes</taxon>
        <taxon>Dothideomycetidae</taxon>
        <taxon>Myriangiales</taxon>
        <taxon>Elsinoaceae</taxon>
        <taxon>Elsinoe</taxon>
    </lineage>
</organism>
<protein>
    <submittedName>
        <fullName evidence="5">Transcription factor-like protein 6</fullName>
    </submittedName>
</protein>
<comment type="subcellular location">
    <subcellularLocation>
        <location evidence="1">Nucleus</location>
    </subcellularLocation>
</comment>
<dbReference type="AlphaFoldDB" id="A0A4U7BDA3"/>
<dbReference type="GO" id="GO:0006383">
    <property type="term" value="P:transcription by RNA polymerase III"/>
    <property type="evidence" value="ECO:0007669"/>
    <property type="project" value="TreeGrafter"/>
</dbReference>
<evidence type="ECO:0000256" key="4">
    <source>
        <dbReference type="SAM" id="MobiDB-lite"/>
    </source>
</evidence>